<evidence type="ECO:0000259" key="3">
    <source>
        <dbReference type="PROSITE" id="PS51819"/>
    </source>
</evidence>
<dbReference type="InterPro" id="IPR037523">
    <property type="entry name" value="VOC_core"/>
</dbReference>
<dbReference type="PROSITE" id="PS51819">
    <property type="entry name" value="VOC"/>
    <property type="match status" value="2"/>
</dbReference>
<organism evidence="4 5">
    <name type="scientific">Phormidesmis priestleyi ULC007</name>
    <dbReference type="NCBI Taxonomy" id="1920490"/>
    <lineage>
        <taxon>Bacteria</taxon>
        <taxon>Bacillati</taxon>
        <taxon>Cyanobacteriota</taxon>
        <taxon>Cyanophyceae</taxon>
        <taxon>Leptolyngbyales</taxon>
        <taxon>Leptolyngbyaceae</taxon>
        <taxon>Phormidesmis</taxon>
    </lineage>
</organism>
<keyword evidence="1" id="KW-0479">Metal-binding</keyword>
<evidence type="ECO:0000313" key="5">
    <source>
        <dbReference type="Proteomes" id="UP000238634"/>
    </source>
</evidence>
<feature type="signal peptide" evidence="2">
    <location>
        <begin position="1"/>
        <end position="29"/>
    </location>
</feature>
<feature type="chain" id="PRO_5015393488" evidence="2">
    <location>
        <begin position="30"/>
        <end position="362"/>
    </location>
</feature>
<dbReference type="InterPro" id="IPR051785">
    <property type="entry name" value="MMCE/EMCE_epimerase"/>
</dbReference>
<evidence type="ECO:0000313" key="4">
    <source>
        <dbReference type="EMBL" id="PSB15698.1"/>
    </source>
</evidence>
<evidence type="ECO:0000256" key="2">
    <source>
        <dbReference type="SAM" id="SignalP"/>
    </source>
</evidence>
<dbReference type="Pfam" id="PF00903">
    <property type="entry name" value="Glyoxalase"/>
    <property type="match status" value="2"/>
</dbReference>
<reference evidence="4 5" key="1">
    <citation type="submission" date="2018-02" db="EMBL/GenBank/DDBJ databases">
        <authorList>
            <person name="Cohen D.B."/>
            <person name="Kent A.D."/>
        </authorList>
    </citation>
    <scope>NUCLEOTIDE SEQUENCE [LARGE SCALE GENOMIC DNA]</scope>
    <source>
        <strain evidence="4 5">ULC007</strain>
    </source>
</reference>
<dbReference type="GO" id="GO:0046491">
    <property type="term" value="P:L-methylmalonyl-CoA metabolic process"/>
    <property type="evidence" value="ECO:0007669"/>
    <property type="project" value="TreeGrafter"/>
</dbReference>
<feature type="domain" description="VOC" evidence="3">
    <location>
        <begin position="218"/>
        <end position="362"/>
    </location>
</feature>
<dbReference type="PANTHER" id="PTHR43048:SF3">
    <property type="entry name" value="METHYLMALONYL-COA EPIMERASE, MITOCHONDRIAL"/>
    <property type="match status" value="1"/>
</dbReference>
<dbReference type="Gene3D" id="3.10.180.10">
    <property type="entry name" value="2,3-Dihydroxybiphenyl 1,2-Dioxygenase, domain 1"/>
    <property type="match status" value="2"/>
</dbReference>
<dbReference type="GO" id="GO:0004493">
    <property type="term" value="F:methylmalonyl-CoA epimerase activity"/>
    <property type="evidence" value="ECO:0007669"/>
    <property type="project" value="TreeGrafter"/>
</dbReference>
<dbReference type="EMBL" id="PVWG01000055">
    <property type="protein sequence ID" value="PSB15698.1"/>
    <property type="molecule type" value="Genomic_DNA"/>
</dbReference>
<keyword evidence="2" id="KW-0732">Signal</keyword>
<proteinExistence type="predicted"/>
<dbReference type="AlphaFoldDB" id="A0A2T1D5D9"/>
<name>A0A2T1D5D9_9CYAN</name>
<accession>A0A2T1D5D9</accession>
<dbReference type="Proteomes" id="UP000238634">
    <property type="component" value="Unassembled WGS sequence"/>
</dbReference>
<dbReference type="PANTHER" id="PTHR43048">
    <property type="entry name" value="METHYLMALONYL-COA EPIMERASE"/>
    <property type="match status" value="1"/>
</dbReference>
<dbReference type="InterPro" id="IPR018146">
    <property type="entry name" value="Glyoxalase_1_CS"/>
</dbReference>
<gene>
    <name evidence="4" type="ORF">C7B65_23850</name>
</gene>
<dbReference type="GO" id="GO:0004462">
    <property type="term" value="F:lactoylglutathione lyase activity"/>
    <property type="evidence" value="ECO:0007669"/>
    <property type="project" value="InterPro"/>
</dbReference>
<keyword evidence="5" id="KW-1185">Reference proteome</keyword>
<dbReference type="RefSeq" id="WP_083583233.1">
    <property type="nucleotide sequence ID" value="NZ_MPPI01000054.1"/>
</dbReference>
<protein>
    <submittedName>
        <fullName evidence="4">Glyoxalase</fullName>
    </submittedName>
</protein>
<dbReference type="InterPro" id="IPR004360">
    <property type="entry name" value="Glyas_Fos-R_dOase_dom"/>
</dbReference>
<dbReference type="PROSITE" id="PS00934">
    <property type="entry name" value="GLYOXALASE_I_1"/>
    <property type="match status" value="1"/>
</dbReference>
<reference evidence="4 5" key="2">
    <citation type="submission" date="2018-03" db="EMBL/GenBank/DDBJ databases">
        <title>The ancient ancestry and fast evolution of plastids.</title>
        <authorList>
            <person name="Moore K.R."/>
            <person name="Magnabosco C."/>
            <person name="Momper L."/>
            <person name="Gold D.A."/>
            <person name="Bosak T."/>
            <person name="Fournier G.P."/>
        </authorList>
    </citation>
    <scope>NUCLEOTIDE SEQUENCE [LARGE SCALE GENOMIC DNA]</scope>
    <source>
        <strain evidence="4 5">ULC007</strain>
    </source>
</reference>
<dbReference type="OrthoDB" id="9788468at2"/>
<sequence length="362" mass="40310">MTTFRKLLQRSLLSVLIFATIVATHQLQANSQLQLHSTPTIQIAQTQTVQNAVVAVESIGMTVSDMDQAVAFYSNVLSFKKMSDVEVLGEAYEQLQGLFGVRLRVVRMQLGAESIELTEYLTPKGRPIPIDSRSHDRWFQHIAIVVTDMDAAYQHLRQFKVQHASTAPQRIPDSNKPAAGIRAFYFKDPDGHNLEIIYFPPGKGDPRWQAPTKQLFLGIDHTAIVVSNTATSLKFYRDLLGLKLVGESMNYGTEQAHLNNVQGARLHISGLRSPTGAGIEFLEYLEPRDGRSIPQDARSNDLLHWQTTLVVKNVAAVVQQLRLKQATAISSQVVVIPNPTLGFKKGFLVRDPDGHALRLVEK</sequence>
<dbReference type="SUPFAM" id="SSF54593">
    <property type="entry name" value="Glyoxalase/Bleomycin resistance protein/Dihydroxybiphenyl dioxygenase"/>
    <property type="match status" value="1"/>
</dbReference>
<feature type="domain" description="VOC" evidence="3">
    <location>
        <begin position="55"/>
        <end position="199"/>
    </location>
</feature>
<dbReference type="GO" id="GO:0046872">
    <property type="term" value="F:metal ion binding"/>
    <property type="evidence" value="ECO:0007669"/>
    <property type="project" value="UniProtKB-KW"/>
</dbReference>
<comment type="caution">
    <text evidence="4">The sequence shown here is derived from an EMBL/GenBank/DDBJ whole genome shotgun (WGS) entry which is preliminary data.</text>
</comment>
<dbReference type="STRING" id="1920490.GCA_001895925_02838"/>
<evidence type="ECO:0000256" key="1">
    <source>
        <dbReference type="ARBA" id="ARBA00022723"/>
    </source>
</evidence>
<dbReference type="InterPro" id="IPR029068">
    <property type="entry name" value="Glyas_Bleomycin-R_OHBP_Dase"/>
</dbReference>